<dbReference type="Gene3D" id="1.10.630.10">
    <property type="entry name" value="Cytochrome P450"/>
    <property type="match status" value="1"/>
</dbReference>
<dbReference type="InterPro" id="IPR002403">
    <property type="entry name" value="Cyt_P450_E_grp-IV"/>
</dbReference>
<dbReference type="EMBL" id="KN820401">
    <property type="protein sequence ID" value="KIJ06288.1"/>
    <property type="molecule type" value="Genomic_DNA"/>
</dbReference>
<dbReference type="Proteomes" id="UP000053647">
    <property type="component" value="Unassembled WGS sequence"/>
</dbReference>
<evidence type="ECO:0000256" key="6">
    <source>
        <dbReference type="PIRSR" id="PIRSR602403-1"/>
    </source>
</evidence>
<comment type="similarity">
    <text evidence="2">Belongs to the cytochrome P450 family.</text>
</comment>
<evidence type="ECO:0000256" key="3">
    <source>
        <dbReference type="ARBA" id="ARBA00022617"/>
    </source>
</evidence>
<dbReference type="PANTHER" id="PTHR24304">
    <property type="entry name" value="CYTOCHROME P450 FAMILY 7"/>
    <property type="match status" value="1"/>
</dbReference>
<name>A0A0C9T4H2_PAXIN</name>
<organism evidence="7 8">
    <name type="scientific">Paxillus involutus ATCC 200175</name>
    <dbReference type="NCBI Taxonomy" id="664439"/>
    <lineage>
        <taxon>Eukaryota</taxon>
        <taxon>Fungi</taxon>
        <taxon>Dikarya</taxon>
        <taxon>Basidiomycota</taxon>
        <taxon>Agaricomycotina</taxon>
        <taxon>Agaricomycetes</taxon>
        <taxon>Agaricomycetidae</taxon>
        <taxon>Boletales</taxon>
        <taxon>Paxilineae</taxon>
        <taxon>Paxillaceae</taxon>
        <taxon>Paxillus</taxon>
    </lineage>
</organism>
<keyword evidence="4 6" id="KW-0479">Metal-binding</keyword>
<sequence>MLLPTLAAICILTTLAWFYLAPFSPERTSPPRVPSLFPWLGCSPWYILNPCAFLARCHQRYGPVFKVLLGGWEIVVVSSGDVISSIFSADPRHLCNDLMHHEMFHVVAGVRTNYARLHDIMIHKLFPLVDKSLSRRSLGQTTQPFARVLFSQVKKFTQNHGLRAVSLMQLVQEPLYIATNVALFGSSFPLDTYKDFHSLDKSVPYRFSRLPFWYWPSSCARERLLAQIRDYLQRGEVADCDDRFALALMETFKANDIQGLDGSRLVLTFLWGLHSNTMNTLFWLLAFLLADPDALARVRAEIDTAVEGREGKFTGLEMLLASDPDELDDPCFAILTSAVMETMRLTALHAAVRKAECDFDLKQGDTTIPIKKGEYVLGNVRAAHMDETIYPCAHEFVVDRFAGRPYRKGQIQTNGKPFLSLGGGRHICKGRWLAIYEIKVVAIILLRLFDISPSPEKSAVWSLPRVSEHSIGVIHTQDEVSVQLRLRQHEYSG</sequence>
<keyword evidence="3 6" id="KW-0349">Heme</keyword>
<dbReference type="AlphaFoldDB" id="A0A0C9T4H2"/>
<evidence type="ECO:0000256" key="1">
    <source>
        <dbReference type="ARBA" id="ARBA00001971"/>
    </source>
</evidence>
<dbReference type="SUPFAM" id="SSF48264">
    <property type="entry name" value="Cytochrome P450"/>
    <property type="match status" value="1"/>
</dbReference>
<evidence type="ECO:0000256" key="4">
    <source>
        <dbReference type="ARBA" id="ARBA00022723"/>
    </source>
</evidence>
<dbReference type="InterPro" id="IPR001128">
    <property type="entry name" value="Cyt_P450"/>
</dbReference>
<dbReference type="GO" id="GO:0016705">
    <property type="term" value="F:oxidoreductase activity, acting on paired donors, with incorporation or reduction of molecular oxygen"/>
    <property type="evidence" value="ECO:0007669"/>
    <property type="project" value="InterPro"/>
</dbReference>
<dbReference type="GO" id="GO:0008395">
    <property type="term" value="F:steroid hydroxylase activity"/>
    <property type="evidence" value="ECO:0007669"/>
    <property type="project" value="TreeGrafter"/>
</dbReference>
<reference evidence="7 8" key="1">
    <citation type="submission" date="2014-06" db="EMBL/GenBank/DDBJ databases">
        <authorList>
            <consortium name="DOE Joint Genome Institute"/>
            <person name="Kuo A."/>
            <person name="Kohler A."/>
            <person name="Nagy L.G."/>
            <person name="Floudas D."/>
            <person name="Copeland A."/>
            <person name="Barry K.W."/>
            <person name="Cichocki N."/>
            <person name="Veneault-Fourrey C."/>
            <person name="LaButti K."/>
            <person name="Lindquist E.A."/>
            <person name="Lipzen A."/>
            <person name="Lundell T."/>
            <person name="Morin E."/>
            <person name="Murat C."/>
            <person name="Sun H."/>
            <person name="Tunlid A."/>
            <person name="Henrissat B."/>
            <person name="Grigoriev I.V."/>
            <person name="Hibbett D.S."/>
            <person name="Martin F."/>
            <person name="Nordberg H.P."/>
            <person name="Cantor M.N."/>
            <person name="Hua S.X."/>
        </authorList>
    </citation>
    <scope>NUCLEOTIDE SEQUENCE [LARGE SCALE GENOMIC DNA]</scope>
    <source>
        <strain evidence="7 8">ATCC 200175</strain>
    </source>
</reference>
<evidence type="ECO:0000256" key="2">
    <source>
        <dbReference type="ARBA" id="ARBA00010617"/>
    </source>
</evidence>
<dbReference type="HOGENOM" id="CLU_018012_5_2_1"/>
<dbReference type="GO" id="GO:0020037">
    <property type="term" value="F:heme binding"/>
    <property type="evidence" value="ECO:0007669"/>
    <property type="project" value="InterPro"/>
</dbReference>
<dbReference type="GO" id="GO:0005506">
    <property type="term" value="F:iron ion binding"/>
    <property type="evidence" value="ECO:0007669"/>
    <property type="project" value="InterPro"/>
</dbReference>
<feature type="binding site" description="axial binding residue" evidence="6">
    <location>
        <position position="428"/>
    </location>
    <ligand>
        <name>heme</name>
        <dbReference type="ChEBI" id="CHEBI:30413"/>
    </ligand>
    <ligandPart>
        <name>Fe</name>
        <dbReference type="ChEBI" id="CHEBI:18248"/>
    </ligandPart>
</feature>
<dbReference type="InterPro" id="IPR036396">
    <property type="entry name" value="Cyt_P450_sf"/>
</dbReference>
<reference evidence="8" key="2">
    <citation type="submission" date="2015-01" db="EMBL/GenBank/DDBJ databases">
        <title>Evolutionary Origins and Diversification of the Mycorrhizal Mutualists.</title>
        <authorList>
            <consortium name="DOE Joint Genome Institute"/>
            <consortium name="Mycorrhizal Genomics Consortium"/>
            <person name="Kohler A."/>
            <person name="Kuo A."/>
            <person name="Nagy L.G."/>
            <person name="Floudas D."/>
            <person name="Copeland A."/>
            <person name="Barry K.W."/>
            <person name="Cichocki N."/>
            <person name="Veneault-Fourrey C."/>
            <person name="LaButti K."/>
            <person name="Lindquist E.A."/>
            <person name="Lipzen A."/>
            <person name="Lundell T."/>
            <person name="Morin E."/>
            <person name="Murat C."/>
            <person name="Riley R."/>
            <person name="Ohm R."/>
            <person name="Sun H."/>
            <person name="Tunlid A."/>
            <person name="Henrissat B."/>
            <person name="Grigoriev I.V."/>
            <person name="Hibbett D.S."/>
            <person name="Martin F."/>
        </authorList>
    </citation>
    <scope>NUCLEOTIDE SEQUENCE [LARGE SCALE GENOMIC DNA]</scope>
    <source>
        <strain evidence="8">ATCC 200175</strain>
    </source>
</reference>
<evidence type="ECO:0008006" key="9">
    <source>
        <dbReference type="Google" id="ProtNLM"/>
    </source>
</evidence>
<accession>A0A0C9T4H2</accession>
<dbReference type="PANTHER" id="PTHR24304:SF2">
    <property type="entry name" value="24-HYDROXYCHOLESTEROL 7-ALPHA-HYDROXYLASE"/>
    <property type="match status" value="1"/>
</dbReference>
<keyword evidence="8" id="KW-1185">Reference proteome</keyword>
<dbReference type="InterPro" id="IPR050529">
    <property type="entry name" value="CYP450_sterol_14alpha_dmase"/>
</dbReference>
<dbReference type="Pfam" id="PF00067">
    <property type="entry name" value="p450"/>
    <property type="match status" value="1"/>
</dbReference>
<evidence type="ECO:0000313" key="7">
    <source>
        <dbReference type="EMBL" id="KIJ06288.1"/>
    </source>
</evidence>
<keyword evidence="5 6" id="KW-0408">Iron</keyword>
<evidence type="ECO:0000313" key="8">
    <source>
        <dbReference type="Proteomes" id="UP000053647"/>
    </source>
</evidence>
<evidence type="ECO:0000256" key="5">
    <source>
        <dbReference type="ARBA" id="ARBA00023004"/>
    </source>
</evidence>
<dbReference type="OrthoDB" id="3366823at2759"/>
<dbReference type="PRINTS" id="PR00465">
    <property type="entry name" value="EP450IV"/>
</dbReference>
<protein>
    <recommendedName>
        <fullName evidence="9">Cytochrome P450</fullName>
    </recommendedName>
</protein>
<proteinExistence type="inferred from homology"/>
<comment type="cofactor">
    <cofactor evidence="1 6">
        <name>heme</name>
        <dbReference type="ChEBI" id="CHEBI:30413"/>
    </cofactor>
</comment>
<gene>
    <name evidence="7" type="ORF">PAXINDRAFT_103427</name>
</gene>